<dbReference type="Gene3D" id="2.60.40.1890">
    <property type="entry name" value="PCu(A)C copper chaperone"/>
    <property type="match status" value="1"/>
</dbReference>
<name>A0A941DT89_9BURK</name>
<organism evidence="2 3">
    <name type="scientific">Undibacterium luofuense</name>
    <dbReference type="NCBI Taxonomy" id="2828733"/>
    <lineage>
        <taxon>Bacteria</taxon>
        <taxon>Pseudomonadati</taxon>
        <taxon>Pseudomonadota</taxon>
        <taxon>Betaproteobacteria</taxon>
        <taxon>Burkholderiales</taxon>
        <taxon>Oxalobacteraceae</taxon>
        <taxon>Undibacterium</taxon>
    </lineage>
</organism>
<comment type="caution">
    <text evidence="2">The sequence shown here is derived from an EMBL/GenBank/DDBJ whole genome shotgun (WGS) entry which is preliminary data.</text>
</comment>
<dbReference type="Proteomes" id="UP000680067">
    <property type="component" value="Unassembled WGS sequence"/>
</dbReference>
<keyword evidence="3" id="KW-1185">Reference proteome</keyword>
<dbReference type="InterPro" id="IPR036182">
    <property type="entry name" value="PCuAC_sf"/>
</dbReference>
<sequence>MFALRYRGACACALALSLLCSVSAVRAEVQVSDPWVRATVAAQKASGAFMQLQSATATRLVAVSSPVAGSCEIHEMSMQDNVMKMREISKLDLQPGKAVALRPGGYHIMLMGLNAALKEGDTVPLTLRFENADGKTETQEVRATVRAMPPAQHQH</sequence>
<dbReference type="InterPro" id="IPR007410">
    <property type="entry name" value="LpqE-like"/>
</dbReference>
<dbReference type="PANTHER" id="PTHR36302">
    <property type="entry name" value="BLR7088 PROTEIN"/>
    <property type="match status" value="1"/>
</dbReference>
<dbReference type="AlphaFoldDB" id="A0A941DT89"/>
<dbReference type="PANTHER" id="PTHR36302:SF1">
    <property type="entry name" value="COPPER CHAPERONE PCU(A)C"/>
    <property type="match status" value="1"/>
</dbReference>
<feature type="chain" id="PRO_5036821893" evidence="1">
    <location>
        <begin position="27"/>
        <end position="155"/>
    </location>
</feature>
<evidence type="ECO:0000313" key="2">
    <source>
        <dbReference type="EMBL" id="MBR7783616.1"/>
    </source>
</evidence>
<evidence type="ECO:0000256" key="1">
    <source>
        <dbReference type="SAM" id="SignalP"/>
    </source>
</evidence>
<feature type="signal peptide" evidence="1">
    <location>
        <begin position="1"/>
        <end position="26"/>
    </location>
</feature>
<dbReference type="SUPFAM" id="SSF110087">
    <property type="entry name" value="DR1885-like metal-binding protein"/>
    <property type="match status" value="1"/>
</dbReference>
<keyword evidence="1" id="KW-0732">Signal</keyword>
<gene>
    <name evidence="2" type="ORF">KDM89_15835</name>
</gene>
<reference evidence="2" key="1">
    <citation type="submission" date="2021-04" db="EMBL/GenBank/DDBJ databases">
        <title>novel species isolated from subtropical streams in China.</title>
        <authorList>
            <person name="Lu H."/>
        </authorList>
    </citation>
    <scope>NUCLEOTIDE SEQUENCE</scope>
    <source>
        <strain evidence="2">LFS511W</strain>
    </source>
</reference>
<accession>A0A941DT89</accession>
<dbReference type="Pfam" id="PF04314">
    <property type="entry name" value="PCuAC"/>
    <property type="match status" value="1"/>
</dbReference>
<proteinExistence type="predicted"/>
<dbReference type="InterPro" id="IPR058248">
    <property type="entry name" value="Lxx211020-like"/>
</dbReference>
<dbReference type="RefSeq" id="WP_212688888.1">
    <property type="nucleotide sequence ID" value="NZ_JAGSPN010000013.1"/>
</dbReference>
<dbReference type="EMBL" id="JAGSPN010000013">
    <property type="protein sequence ID" value="MBR7783616.1"/>
    <property type="molecule type" value="Genomic_DNA"/>
</dbReference>
<evidence type="ECO:0000313" key="3">
    <source>
        <dbReference type="Proteomes" id="UP000680067"/>
    </source>
</evidence>
<protein>
    <submittedName>
        <fullName evidence="2">Copper chaperone PCu(A)C</fullName>
    </submittedName>
</protein>